<feature type="transmembrane region" description="Helical" evidence="1">
    <location>
        <begin position="12"/>
        <end position="32"/>
    </location>
</feature>
<protein>
    <submittedName>
        <fullName evidence="2">Uncharacterized protein</fullName>
    </submittedName>
</protein>
<name>A0A0A9F8A1_ARUDO</name>
<reference evidence="2" key="2">
    <citation type="journal article" date="2015" name="Data Brief">
        <title>Shoot transcriptome of the giant reed, Arundo donax.</title>
        <authorList>
            <person name="Barrero R.A."/>
            <person name="Guerrero F.D."/>
            <person name="Moolhuijzen P."/>
            <person name="Goolsby J.A."/>
            <person name="Tidwell J."/>
            <person name="Bellgard S.E."/>
            <person name="Bellgard M.I."/>
        </authorList>
    </citation>
    <scope>NUCLEOTIDE SEQUENCE</scope>
    <source>
        <tissue evidence="2">Shoot tissue taken approximately 20 cm above the soil surface</tissue>
    </source>
</reference>
<accession>A0A0A9F8A1</accession>
<sequence length="36" mass="4092">MIAFGCGYNIQRLNIACFLNLVLCSFICPLFFTCIE</sequence>
<keyword evidence="1" id="KW-1133">Transmembrane helix</keyword>
<keyword evidence="1" id="KW-0812">Transmembrane</keyword>
<organism evidence="2">
    <name type="scientific">Arundo donax</name>
    <name type="common">Giant reed</name>
    <name type="synonym">Donax arundinaceus</name>
    <dbReference type="NCBI Taxonomy" id="35708"/>
    <lineage>
        <taxon>Eukaryota</taxon>
        <taxon>Viridiplantae</taxon>
        <taxon>Streptophyta</taxon>
        <taxon>Embryophyta</taxon>
        <taxon>Tracheophyta</taxon>
        <taxon>Spermatophyta</taxon>
        <taxon>Magnoliopsida</taxon>
        <taxon>Liliopsida</taxon>
        <taxon>Poales</taxon>
        <taxon>Poaceae</taxon>
        <taxon>PACMAD clade</taxon>
        <taxon>Arundinoideae</taxon>
        <taxon>Arundineae</taxon>
        <taxon>Arundo</taxon>
    </lineage>
</organism>
<dbReference type="EMBL" id="GBRH01190452">
    <property type="protein sequence ID" value="JAE07444.1"/>
    <property type="molecule type" value="Transcribed_RNA"/>
</dbReference>
<evidence type="ECO:0000313" key="2">
    <source>
        <dbReference type="EMBL" id="JAE07444.1"/>
    </source>
</evidence>
<keyword evidence="1" id="KW-0472">Membrane</keyword>
<reference evidence="2" key="1">
    <citation type="submission" date="2014-09" db="EMBL/GenBank/DDBJ databases">
        <authorList>
            <person name="Magalhaes I.L.F."/>
            <person name="Oliveira U."/>
            <person name="Santos F.R."/>
            <person name="Vidigal T.H.D.A."/>
            <person name="Brescovit A.D."/>
            <person name="Santos A.J."/>
        </authorList>
    </citation>
    <scope>NUCLEOTIDE SEQUENCE</scope>
    <source>
        <tissue evidence="2">Shoot tissue taken approximately 20 cm above the soil surface</tissue>
    </source>
</reference>
<proteinExistence type="predicted"/>
<evidence type="ECO:0000256" key="1">
    <source>
        <dbReference type="SAM" id="Phobius"/>
    </source>
</evidence>
<dbReference type="AlphaFoldDB" id="A0A0A9F8A1"/>